<feature type="transmembrane region" description="Helical" evidence="1">
    <location>
        <begin position="20"/>
        <end position="38"/>
    </location>
</feature>
<dbReference type="EMBL" id="JGDS01000051">
    <property type="protein sequence ID" value="EXZ73315.1"/>
    <property type="molecule type" value="Genomic_DNA"/>
</dbReference>
<organism evidence="2 3">
    <name type="scientific">Bacteroides fragilis str. 3976T8</name>
    <dbReference type="NCBI Taxonomy" id="1339314"/>
    <lineage>
        <taxon>Bacteria</taxon>
        <taxon>Pseudomonadati</taxon>
        <taxon>Bacteroidota</taxon>
        <taxon>Bacteroidia</taxon>
        <taxon>Bacteroidales</taxon>
        <taxon>Bacteroidaceae</taxon>
        <taxon>Bacteroides</taxon>
    </lineage>
</organism>
<comment type="caution">
    <text evidence="2">The sequence shown here is derived from an EMBL/GenBank/DDBJ whole genome shotgun (WGS) entry which is preliminary data.</text>
</comment>
<proteinExistence type="predicted"/>
<protein>
    <submittedName>
        <fullName evidence="2">Uncharacterized protein</fullName>
    </submittedName>
</protein>
<dbReference type="AlphaFoldDB" id="A0A016APH5"/>
<gene>
    <name evidence="2" type="ORF">M123_2481</name>
</gene>
<evidence type="ECO:0000313" key="2">
    <source>
        <dbReference type="EMBL" id="EXZ73315.1"/>
    </source>
</evidence>
<dbReference type="Proteomes" id="UP000020938">
    <property type="component" value="Unassembled WGS sequence"/>
</dbReference>
<keyword evidence="1" id="KW-0472">Membrane</keyword>
<evidence type="ECO:0000256" key="1">
    <source>
        <dbReference type="SAM" id="Phobius"/>
    </source>
</evidence>
<reference evidence="2 3" key="1">
    <citation type="submission" date="2014-02" db="EMBL/GenBank/DDBJ databases">
        <authorList>
            <person name="Sears C."/>
            <person name="Carroll K."/>
            <person name="Sack B.R."/>
            <person name="Qadri F."/>
            <person name="Myers L.L."/>
            <person name="Chung G.-T."/>
            <person name="Escheverria P."/>
            <person name="Fraser C.M."/>
            <person name="Sadzewicz L."/>
            <person name="Shefchek K.A."/>
            <person name="Tallon L."/>
            <person name="Das S.P."/>
            <person name="Daugherty S."/>
            <person name="Mongodin E.F."/>
        </authorList>
    </citation>
    <scope>NUCLEOTIDE SEQUENCE [LARGE SCALE GENOMIC DNA]</scope>
    <source>
        <strain evidence="2 3">3976T8</strain>
    </source>
</reference>
<evidence type="ECO:0000313" key="3">
    <source>
        <dbReference type="Proteomes" id="UP000020938"/>
    </source>
</evidence>
<keyword evidence="1" id="KW-0812">Transmembrane</keyword>
<sequence>MYVTQYTFTKVISLFLYNKIMNYICDYSFITYIHLQLWM</sequence>
<name>A0A016APH5_BACFG</name>
<accession>A0A016APH5</accession>
<keyword evidence="1" id="KW-1133">Transmembrane helix</keyword>